<evidence type="ECO:0000313" key="1">
    <source>
        <dbReference type="EMBL" id="PZD96968.1"/>
    </source>
</evidence>
<dbReference type="Proteomes" id="UP000249522">
    <property type="component" value="Unassembled WGS sequence"/>
</dbReference>
<dbReference type="OrthoDB" id="2606905at2"/>
<evidence type="ECO:0008006" key="3">
    <source>
        <dbReference type="Google" id="ProtNLM"/>
    </source>
</evidence>
<gene>
    <name evidence="1" type="ORF">DNH61_04795</name>
</gene>
<comment type="caution">
    <text evidence="1">The sequence shown here is derived from an EMBL/GenBank/DDBJ whole genome shotgun (WGS) entry which is preliminary data.</text>
</comment>
<dbReference type="AlphaFoldDB" id="A0A2W1L9S3"/>
<evidence type="ECO:0000313" key="2">
    <source>
        <dbReference type="Proteomes" id="UP000249522"/>
    </source>
</evidence>
<reference evidence="1 2" key="1">
    <citation type="submission" date="2018-06" db="EMBL/GenBank/DDBJ databases">
        <title>Paenibacillus imtechensis sp. nov.</title>
        <authorList>
            <person name="Pinnaka A.K."/>
            <person name="Singh H."/>
            <person name="Kaur M."/>
        </authorList>
    </citation>
    <scope>NUCLEOTIDE SEQUENCE [LARGE SCALE GENOMIC DNA]</scope>
    <source>
        <strain evidence="1 2">SMB1</strain>
    </source>
</reference>
<proteinExistence type="predicted"/>
<dbReference type="PROSITE" id="PS51257">
    <property type="entry name" value="PROKAR_LIPOPROTEIN"/>
    <property type="match status" value="1"/>
</dbReference>
<name>A0A2W1L9S3_9BACL</name>
<protein>
    <recommendedName>
        <fullName evidence="3">Lipoprotein</fullName>
    </recommendedName>
</protein>
<dbReference type="RefSeq" id="WP_111145541.1">
    <property type="nucleotide sequence ID" value="NZ_QKRB01000034.1"/>
</dbReference>
<keyword evidence="2" id="KW-1185">Reference proteome</keyword>
<organism evidence="1 2">
    <name type="scientific">Paenibacillus sambharensis</name>
    <dbReference type="NCBI Taxonomy" id="1803190"/>
    <lineage>
        <taxon>Bacteria</taxon>
        <taxon>Bacillati</taxon>
        <taxon>Bacillota</taxon>
        <taxon>Bacilli</taxon>
        <taxon>Bacillales</taxon>
        <taxon>Paenibacillaceae</taxon>
        <taxon>Paenibacillus</taxon>
    </lineage>
</organism>
<dbReference type="EMBL" id="QKRB01000034">
    <property type="protein sequence ID" value="PZD96968.1"/>
    <property type="molecule type" value="Genomic_DNA"/>
</dbReference>
<sequence length="168" mass="18665">MRSKLKLIILMATLFSVVGCSSSKPITSRTPTEVELQDFIESKSLNVLAKKQYFDHAIILGVGSVFSLAILNSNKPQYLGSFWDGDPEGIDITAVTQQSPFIGIVIYRNEIIEQGTKMEIVFEDSSLVNISMNGEAAYIIDHPTGKSTNIDKTKVNIHNNNDEVIWTR</sequence>
<accession>A0A2W1L9S3</accession>